<gene>
    <name evidence="3" type="ORF">OFUS_LOCUS1338</name>
</gene>
<dbReference type="AlphaFoldDB" id="A0A8J1U8Y3"/>
<dbReference type="GO" id="GO:0050852">
    <property type="term" value="P:T cell receptor signaling pathway"/>
    <property type="evidence" value="ECO:0007669"/>
    <property type="project" value="TreeGrafter"/>
</dbReference>
<proteinExistence type="predicted"/>
<feature type="compositionally biased region" description="Polar residues" evidence="2">
    <location>
        <begin position="115"/>
        <end position="125"/>
    </location>
</feature>
<feature type="compositionally biased region" description="Polar residues" evidence="2">
    <location>
        <begin position="258"/>
        <end position="269"/>
    </location>
</feature>
<feature type="compositionally biased region" description="Acidic residues" evidence="2">
    <location>
        <begin position="472"/>
        <end position="483"/>
    </location>
</feature>
<feature type="compositionally biased region" description="Basic and acidic residues" evidence="2">
    <location>
        <begin position="484"/>
        <end position="494"/>
    </location>
</feature>
<feature type="region of interest" description="Disordered" evidence="2">
    <location>
        <begin position="105"/>
        <end position="193"/>
    </location>
</feature>
<organism evidence="3 4">
    <name type="scientific">Owenia fusiformis</name>
    <name type="common">Polychaete worm</name>
    <dbReference type="NCBI Taxonomy" id="6347"/>
    <lineage>
        <taxon>Eukaryota</taxon>
        <taxon>Metazoa</taxon>
        <taxon>Spiralia</taxon>
        <taxon>Lophotrochozoa</taxon>
        <taxon>Annelida</taxon>
        <taxon>Polychaeta</taxon>
        <taxon>Sedentaria</taxon>
        <taxon>Canalipalpata</taxon>
        <taxon>Sabellida</taxon>
        <taxon>Oweniida</taxon>
        <taxon>Oweniidae</taxon>
        <taxon>Owenia</taxon>
    </lineage>
</organism>
<feature type="compositionally biased region" description="Acidic residues" evidence="2">
    <location>
        <begin position="440"/>
        <end position="450"/>
    </location>
</feature>
<dbReference type="Pfam" id="PF14603">
    <property type="entry name" value="hSH3"/>
    <property type="match status" value="1"/>
</dbReference>
<name>A0A8J1U8Y3_OWEFU</name>
<feature type="compositionally biased region" description="Basic and acidic residues" evidence="2">
    <location>
        <begin position="289"/>
        <end position="306"/>
    </location>
</feature>
<evidence type="ECO:0000313" key="4">
    <source>
        <dbReference type="Proteomes" id="UP000749559"/>
    </source>
</evidence>
<dbReference type="SUPFAM" id="SSF50044">
    <property type="entry name" value="SH3-domain"/>
    <property type="match status" value="1"/>
</dbReference>
<dbReference type="Proteomes" id="UP000749559">
    <property type="component" value="Unassembled WGS sequence"/>
</dbReference>
<comment type="caution">
    <text evidence="3">The sequence shown here is derived from an EMBL/GenBank/DDBJ whole genome shotgun (WGS) entry which is preliminary data.</text>
</comment>
<feature type="compositionally biased region" description="Acidic residues" evidence="2">
    <location>
        <begin position="501"/>
        <end position="513"/>
    </location>
</feature>
<dbReference type="InterPro" id="IPR036028">
    <property type="entry name" value="SH3-like_dom_sf"/>
</dbReference>
<dbReference type="FunFam" id="2.30.30.40:FF:000307">
    <property type="entry name" value="Predicted protein"/>
    <property type="match status" value="1"/>
</dbReference>
<feature type="compositionally biased region" description="Acidic residues" evidence="2">
    <location>
        <begin position="522"/>
        <end position="538"/>
    </location>
</feature>
<protein>
    <submittedName>
        <fullName evidence="3">Uncharacterized protein</fullName>
    </submittedName>
</protein>
<evidence type="ECO:0000313" key="3">
    <source>
        <dbReference type="EMBL" id="CAH1773797.1"/>
    </source>
</evidence>
<feature type="compositionally biased region" description="Polar residues" evidence="2">
    <location>
        <begin position="172"/>
        <end position="191"/>
    </location>
</feature>
<accession>A0A8J1U8Y3</accession>
<dbReference type="PANTHER" id="PTHR16830:SF12">
    <property type="entry name" value="PDZ DOMAIN-CONTAINING PROTEIN"/>
    <property type="match status" value="1"/>
</dbReference>
<dbReference type="EMBL" id="CAIIXF020000001">
    <property type="protein sequence ID" value="CAH1773797.1"/>
    <property type="molecule type" value="Genomic_DNA"/>
</dbReference>
<evidence type="ECO:0000256" key="2">
    <source>
        <dbReference type="SAM" id="MobiDB-lite"/>
    </source>
</evidence>
<dbReference type="InterPro" id="IPR029294">
    <property type="entry name" value="hSH3"/>
</dbReference>
<dbReference type="GO" id="GO:0007229">
    <property type="term" value="P:integrin-mediated signaling pathway"/>
    <property type="evidence" value="ECO:0007669"/>
    <property type="project" value="InterPro"/>
</dbReference>
<feature type="region of interest" description="Disordered" evidence="2">
    <location>
        <begin position="716"/>
        <end position="747"/>
    </location>
</feature>
<dbReference type="GO" id="GO:0005886">
    <property type="term" value="C:plasma membrane"/>
    <property type="evidence" value="ECO:0007669"/>
    <property type="project" value="InterPro"/>
</dbReference>
<dbReference type="PANTHER" id="PTHR16830">
    <property type="entry name" value="SH2 CONTAINING ADAPTOR PRAM-1 RELATED"/>
    <property type="match status" value="1"/>
</dbReference>
<reference evidence="3" key="1">
    <citation type="submission" date="2022-03" db="EMBL/GenBank/DDBJ databases">
        <authorList>
            <person name="Martin C."/>
        </authorList>
    </citation>
    <scope>NUCLEOTIDE SEQUENCE</scope>
</reference>
<sequence>MASPNKFKALQAKFLEQSPDEKPDPLPSLKPKPDLSAKPVITPKPAVGTKPSIPTKKPIISPKASPAGDKPEKKPGISTAAVKSVTVNKEHIDKVEKECKELPKRGSTLKIAGVFTQNDTQGQNPSPKPKPIPVSRSTKPIKPPDKSLHRGSKYIPDSQKPKLKDIAASYKLGSNQNSINGDKSSATTRDQNGIVVKAADESKENEPGLSPEAVKQFNEIESVALSQIEAEKSVKDNNKTNISSDAENVKVIPPKFKFSQSHIEQSTAADTKENNNSEQSKEIQNAILKETDSEKEQTTSKAKPEEEINVNPIKNTPRKNKRYRMRQLPKEIGVPPKKPNKPPIYKLPVVEQEPSGSIFPLAKRKLPSPPNENDLSKENKKAVSPLPPIPSPNESSPALPPRNARTPLPPPPINKPLPVPPPHSDAPLPPVPASSMAPDDIADSDGEVYNEVDSPPASKVAKQRVSLISPMGEDEEDEIYEEVESAKHSPEKDFIIPPNESESEEEQFEEYDDSLAVTSADAVDDEIYEAFDEPEIDTEEVKKKEELRKQEKEEQQRKLKEEKEKKERELKEKEERERKEREKKEKEEKKRIEKEEKERLAKERKEKKEKERKEKELKTKFKFEGEEIVIHTGTVVFGTKGSKLDLDLKTGDVVWIIRMDHNPPGKWLAKTQDAKYGYVVSSNIDVDTNTIKSAMETAYGSMRKKANHLLSVVPNKEDANNKSNQSLNLTDGSLDQTTGEDIYEDTA</sequence>
<feature type="compositionally biased region" description="Basic and acidic residues" evidence="2">
    <location>
        <begin position="270"/>
        <end position="281"/>
    </location>
</feature>
<dbReference type="OrthoDB" id="5986624at2759"/>
<feature type="region of interest" description="Disordered" evidence="2">
    <location>
        <begin position="1"/>
        <end position="81"/>
    </location>
</feature>
<feature type="compositionally biased region" description="Basic and acidic residues" evidence="2">
    <location>
        <begin position="539"/>
        <end position="611"/>
    </location>
</feature>
<feature type="compositionally biased region" description="Pro residues" evidence="2">
    <location>
        <begin position="407"/>
        <end position="432"/>
    </location>
</feature>
<feature type="compositionally biased region" description="Low complexity" evidence="2">
    <location>
        <begin position="49"/>
        <end position="67"/>
    </location>
</feature>
<feature type="compositionally biased region" description="Basic residues" evidence="2">
    <location>
        <begin position="316"/>
        <end position="327"/>
    </location>
</feature>
<keyword evidence="4" id="KW-1185">Reference proteome</keyword>
<feature type="region of interest" description="Disordered" evidence="2">
    <location>
        <begin position="257"/>
        <end position="611"/>
    </location>
</feature>
<keyword evidence="1" id="KW-0597">Phosphoprotein</keyword>
<dbReference type="GO" id="GO:0072659">
    <property type="term" value="P:protein localization to plasma membrane"/>
    <property type="evidence" value="ECO:0007669"/>
    <property type="project" value="TreeGrafter"/>
</dbReference>
<feature type="compositionally biased region" description="Polar residues" evidence="2">
    <location>
        <begin position="721"/>
        <end position="739"/>
    </location>
</feature>
<evidence type="ECO:0000256" key="1">
    <source>
        <dbReference type="ARBA" id="ARBA00022553"/>
    </source>
</evidence>
<dbReference type="InterPro" id="IPR043443">
    <property type="entry name" value="FYB1/2-like"/>
</dbReference>
<dbReference type="Gene3D" id="2.30.30.40">
    <property type="entry name" value="SH3 Domains"/>
    <property type="match status" value="1"/>
</dbReference>